<reference evidence="2" key="1">
    <citation type="submission" date="2022-07" db="EMBL/GenBank/DDBJ databases">
        <title>Bombella genomes.</title>
        <authorList>
            <person name="Harer L."/>
            <person name="Styblova S."/>
            <person name="Ehrmann M."/>
        </authorList>
    </citation>
    <scope>NUCLEOTIDE SEQUENCE</scope>
    <source>
        <strain evidence="2">TMW 2.2559</strain>
    </source>
</reference>
<keyword evidence="3" id="KW-1185">Reference proteome</keyword>
<evidence type="ECO:0000256" key="1">
    <source>
        <dbReference type="SAM" id="SignalP"/>
    </source>
</evidence>
<proteinExistence type="predicted"/>
<organism evidence="2 3">
    <name type="scientific">Bombella dulcis</name>
    <dbReference type="NCBI Taxonomy" id="2967339"/>
    <lineage>
        <taxon>Bacteria</taxon>
        <taxon>Pseudomonadati</taxon>
        <taxon>Pseudomonadota</taxon>
        <taxon>Alphaproteobacteria</taxon>
        <taxon>Acetobacterales</taxon>
        <taxon>Acetobacteraceae</taxon>
        <taxon>Bombella</taxon>
    </lineage>
</organism>
<feature type="signal peptide" evidence="1">
    <location>
        <begin position="1"/>
        <end position="26"/>
    </location>
</feature>
<dbReference type="EMBL" id="JANIDV010000001">
    <property type="protein sequence ID" value="MCX5615874.1"/>
    <property type="molecule type" value="Genomic_DNA"/>
</dbReference>
<dbReference type="RefSeq" id="WP_266126858.1">
    <property type="nucleotide sequence ID" value="NZ_JANIDV010000001.1"/>
</dbReference>
<feature type="chain" id="PRO_5045329477" evidence="1">
    <location>
        <begin position="27"/>
        <end position="162"/>
    </location>
</feature>
<evidence type="ECO:0000313" key="3">
    <source>
        <dbReference type="Proteomes" id="UP001165633"/>
    </source>
</evidence>
<protein>
    <submittedName>
        <fullName evidence="2">Uncharacterized protein</fullName>
    </submittedName>
</protein>
<name>A0ABT3WBY4_9PROT</name>
<accession>A0ABT3WBY4</accession>
<gene>
    <name evidence="2" type="ORF">NQF87_02610</name>
</gene>
<sequence length="162" mass="17468">MTISRFMRSLLILSGFSCLLLPVAKSETVSPMPDGPTGGSFTVHDGRAPNEVSESSRLYINGQLAATFHLDLAHADDTTTIPIPLGRVDLPYTLCGTITVMKNGQAETHAVSGEGILHNPDNHYYEAVGSEEFKDFFLMDENDPAATDHHNGSSSRCLTSNS</sequence>
<comment type="caution">
    <text evidence="2">The sequence shown here is derived from an EMBL/GenBank/DDBJ whole genome shotgun (WGS) entry which is preliminary data.</text>
</comment>
<evidence type="ECO:0000313" key="2">
    <source>
        <dbReference type="EMBL" id="MCX5615874.1"/>
    </source>
</evidence>
<dbReference type="Proteomes" id="UP001165633">
    <property type="component" value="Unassembled WGS sequence"/>
</dbReference>
<keyword evidence="1" id="KW-0732">Signal</keyword>